<accession>A0A9D1Z330</accession>
<reference evidence="2" key="1">
    <citation type="journal article" date="2021" name="PeerJ">
        <title>Extensive microbial diversity within the chicken gut microbiome revealed by metagenomics and culture.</title>
        <authorList>
            <person name="Gilroy R."/>
            <person name="Ravi A."/>
            <person name="Getino M."/>
            <person name="Pursley I."/>
            <person name="Horton D.L."/>
            <person name="Alikhan N.F."/>
            <person name="Baker D."/>
            <person name="Gharbi K."/>
            <person name="Hall N."/>
            <person name="Watson M."/>
            <person name="Adriaenssens E.M."/>
            <person name="Foster-Nyarko E."/>
            <person name="Jarju S."/>
            <person name="Secka A."/>
            <person name="Antonio M."/>
            <person name="Oren A."/>
            <person name="Chaudhuri R.R."/>
            <person name="La Ragione R."/>
            <person name="Hildebrand F."/>
            <person name="Pallen M.J."/>
        </authorList>
    </citation>
    <scope>NUCLEOTIDE SEQUENCE</scope>
    <source>
        <strain evidence="2">CHK33-7979</strain>
    </source>
</reference>
<name>A0A9D1Z330_9FIRM</name>
<dbReference type="SUPFAM" id="SSF64518">
    <property type="entry name" value="Phase 1 flagellin"/>
    <property type="match status" value="1"/>
</dbReference>
<comment type="caution">
    <text evidence="2">The sequence shown here is derived from an EMBL/GenBank/DDBJ whole genome shotgun (WGS) entry which is preliminary data.</text>
</comment>
<reference evidence="2" key="2">
    <citation type="submission" date="2021-04" db="EMBL/GenBank/DDBJ databases">
        <authorList>
            <person name="Gilroy R."/>
        </authorList>
    </citation>
    <scope>NUCLEOTIDE SEQUENCE</scope>
    <source>
        <strain evidence="2">CHK33-7979</strain>
    </source>
</reference>
<evidence type="ECO:0000313" key="2">
    <source>
        <dbReference type="EMBL" id="HIY72472.1"/>
    </source>
</evidence>
<sequence length="369" mass="40404">MVRVTTNGSLFNYRYNLSKVTNNLNNSMMKVMTGREFNSYAADPAAATRAFKVHSSLNAINAQYSNNRTVLSKFESAWSNIEGILDDLSSTLGEVPALGGLNTPNLDALDSQAQALRSGAEAIIQSMNARYDEDFIFAGSDNQEAPFAIDADGFITYRGVQIDNPATLGNNYLTDPNDPTSTVINPDTNRPYTNNEMLKKWAEDDHLYVDIGLGFELDGNGEVIPSTAFDAAISGIDIMGYDVDGDGDPKNMASLMLRLADVFDGYDPSTKTWNNGSYEDALRLVEKFQNSKSAMIDKHAALDAEAKSLNVNSTQLESNFDALNVELESIERVDQVDAITELVWAQTCYSAALQVGVNVIPQSLIDYMR</sequence>
<dbReference type="GO" id="GO:0005198">
    <property type="term" value="F:structural molecule activity"/>
    <property type="evidence" value="ECO:0007669"/>
    <property type="project" value="InterPro"/>
</dbReference>
<organism evidence="2 3">
    <name type="scientific">Candidatus Intestinimonas merdavium</name>
    <dbReference type="NCBI Taxonomy" id="2838622"/>
    <lineage>
        <taxon>Bacteria</taxon>
        <taxon>Bacillati</taxon>
        <taxon>Bacillota</taxon>
        <taxon>Clostridia</taxon>
        <taxon>Eubacteriales</taxon>
        <taxon>Intestinimonas</taxon>
    </lineage>
</organism>
<dbReference type="AlphaFoldDB" id="A0A9D1Z330"/>
<dbReference type="InterPro" id="IPR001029">
    <property type="entry name" value="Flagellin_N"/>
</dbReference>
<proteinExistence type="predicted"/>
<dbReference type="Proteomes" id="UP000886824">
    <property type="component" value="Unassembled WGS sequence"/>
</dbReference>
<dbReference type="EMBL" id="DXCX01000011">
    <property type="protein sequence ID" value="HIY72472.1"/>
    <property type="molecule type" value="Genomic_DNA"/>
</dbReference>
<evidence type="ECO:0000313" key="3">
    <source>
        <dbReference type="Proteomes" id="UP000886824"/>
    </source>
</evidence>
<evidence type="ECO:0000259" key="1">
    <source>
        <dbReference type="Pfam" id="PF00669"/>
    </source>
</evidence>
<dbReference type="Pfam" id="PF00669">
    <property type="entry name" value="Flagellin_N"/>
    <property type="match status" value="1"/>
</dbReference>
<feature type="domain" description="Flagellin N-terminal" evidence="1">
    <location>
        <begin position="4"/>
        <end position="140"/>
    </location>
</feature>
<protein>
    <recommendedName>
        <fullName evidence="1">Flagellin N-terminal domain-containing protein</fullName>
    </recommendedName>
</protein>
<dbReference type="Gene3D" id="1.20.1330.10">
    <property type="entry name" value="f41 fragment of flagellin, N-terminal domain"/>
    <property type="match status" value="1"/>
</dbReference>
<gene>
    <name evidence="2" type="ORF">H9826_00670</name>
</gene>